<accession>A0A1E3TAR6</accession>
<evidence type="ECO:0000313" key="3">
    <source>
        <dbReference type="Proteomes" id="UP000094224"/>
    </source>
</evidence>
<evidence type="ECO:0000313" key="2">
    <source>
        <dbReference type="EMBL" id="ODR10973.1"/>
    </source>
</evidence>
<protein>
    <submittedName>
        <fullName evidence="2">GNAT family N-acetyltransferase</fullName>
    </submittedName>
</protein>
<dbReference type="SUPFAM" id="SSF55729">
    <property type="entry name" value="Acyl-CoA N-acyltransferases (Nat)"/>
    <property type="match status" value="1"/>
</dbReference>
<dbReference type="Pfam" id="PF13302">
    <property type="entry name" value="Acetyltransf_3"/>
    <property type="match status" value="1"/>
</dbReference>
<evidence type="ECO:0000259" key="1">
    <source>
        <dbReference type="PROSITE" id="PS51186"/>
    </source>
</evidence>
<dbReference type="InterPro" id="IPR000182">
    <property type="entry name" value="GNAT_dom"/>
</dbReference>
<dbReference type="PANTHER" id="PTHR43792">
    <property type="entry name" value="GNAT FAMILY, PUTATIVE (AFU_ORTHOLOGUE AFUA_3G00765)-RELATED-RELATED"/>
    <property type="match status" value="1"/>
</dbReference>
<proteinExistence type="predicted"/>
<dbReference type="RefSeq" id="WP_069398441.1">
    <property type="nucleotide sequence ID" value="NZ_JAYWKZ010000017.1"/>
</dbReference>
<dbReference type="InterPro" id="IPR016181">
    <property type="entry name" value="Acyl_CoA_acyltransferase"/>
</dbReference>
<organism evidence="2 3">
    <name type="scientific">Mycobacterium sherrisii</name>
    <dbReference type="NCBI Taxonomy" id="243061"/>
    <lineage>
        <taxon>Bacteria</taxon>
        <taxon>Bacillati</taxon>
        <taxon>Actinomycetota</taxon>
        <taxon>Actinomycetes</taxon>
        <taxon>Mycobacteriales</taxon>
        <taxon>Mycobacteriaceae</taxon>
        <taxon>Mycobacterium</taxon>
        <taxon>Mycobacterium simiae complex</taxon>
    </lineage>
</organism>
<dbReference type="PANTHER" id="PTHR43792:SF1">
    <property type="entry name" value="N-ACETYLTRANSFERASE DOMAIN-CONTAINING PROTEIN"/>
    <property type="match status" value="1"/>
</dbReference>
<name>A0A1E3TAR6_9MYCO</name>
<dbReference type="GO" id="GO:0016747">
    <property type="term" value="F:acyltransferase activity, transferring groups other than amino-acyl groups"/>
    <property type="evidence" value="ECO:0007669"/>
    <property type="project" value="InterPro"/>
</dbReference>
<dbReference type="Gene3D" id="3.40.630.30">
    <property type="match status" value="1"/>
</dbReference>
<dbReference type="EMBL" id="MIHC01000001">
    <property type="protein sequence ID" value="ODR10973.1"/>
    <property type="molecule type" value="Genomic_DNA"/>
</dbReference>
<keyword evidence="2" id="KW-0808">Transferase</keyword>
<dbReference type="InterPro" id="IPR051531">
    <property type="entry name" value="N-acetyltransferase"/>
</dbReference>
<keyword evidence="3" id="KW-1185">Reference proteome</keyword>
<comment type="caution">
    <text evidence="2">The sequence shown here is derived from an EMBL/GenBank/DDBJ whole genome shotgun (WGS) entry which is preliminary data.</text>
</comment>
<sequence>MDEHRHVEWDPNTRRIYTARLLLRPWQLDDDTAASRIYGAPEVARWLSPALPHVTDEAQMRRLLGTWITESDAARLPLGRWAIADRASGDLIGGVALLPLPPLCTDLEIGWQVAPMWWGHGYGAEAGHAVAHQAFTNVGISEVFAVVRPGNHRGVATARRVGMEWVGETDKYYQLPLKVYRLSKADLDLPEPACAPGSA</sequence>
<dbReference type="Proteomes" id="UP000094224">
    <property type="component" value="Unassembled WGS sequence"/>
</dbReference>
<reference evidence="3" key="1">
    <citation type="submission" date="2016-09" db="EMBL/GenBank/DDBJ databases">
        <authorList>
            <person name="Greninger A.L."/>
            <person name="Jerome K.R."/>
            <person name="Mcnair B."/>
            <person name="Wallis C."/>
            <person name="Fang F."/>
        </authorList>
    </citation>
    <scope>NUCLEOTIDE SEQUENCE [LARGE SCALE GENOMIC DNA]</scope>
    <source>
        <strain evidence="3">BC1_M4</strain>
    </source>
</reference>
<feature type="domain" description="N-acetyltransferase" evidence="1">
    <location>
        <begin position="21"/>
        <end position="182"/>
    </location>
</feature>
<dbReference type="AlphaFoldDB" id="A0A1E3TAR6"/>
<gene>
    <name evidence="2" type="ORF">BHQ21_01000</name>
</gene>
<dbReference type="PROSITE" id="PS51186">
    <property type="entry name" value="GNAT"/>
    <property type="match status" value="1"/>
</dbReference>